<accession>A0A0F6RMZ3</accession>
<evidence type="ECO:0000313" key="1">
    <source>
        <dbReference type="EMBL" id="AKE65970.1"/>
    </source>
</evidence>
<evidence type="ECO:0000313" key="2">
    <source>
        <dbReference type="Proteomes" id="UP000034103"/>
    </source>
</evidence>
<gene>
    <name evidence="1" type="ORF">MYAER_3634</name>
</gene>
<sequence>MAIESGKSIYGGYYCKDTETGIHGYGNTLEDARFDLQNKLADHRSKKK</sequence>
<dbReference type="AlphaFoldDB" id="A0A0F6RMZ3"/>
<protein>
    <submittedName>
        <fullName evidence="1">Uncharacterized protein</fullName>
    </submittedName>
</protein>
<proteinExistence type="predicted"/>
<organism evidence="1 2">
    <name type="scientific">Microcystis aeruginosa NIES-2549</name>
    <dbReference type="NCBI Taxonomy" id="1641812"/>
    <lineage>
        <taxon>Bacteria</taxon>
        <taxon>Bacillati</taxon>
        <taxon>Cyanobacteriota</taxon>
        <taxon>Cyanophyceae</taxon>
        <taxon>Oscillatoriophycideae</taxon>
        <taxon>Chroococcales</taxon>
        <taxon>Microcystaceae</taxon>
        <taxon>Microcystis</taxon>
    </lineage>
</organism>
<dbReference type="PATRIC" id="fig|1641812.3.peg.3755"/>
<dbReference type="EMBL" id="CP011304">
    <property type="protein sequence ID" value="AKE65970.1"/>
    <property type="molecule type" value="Genomic_DNA"/>
</dbReference>
<reference evidence="1 2" key="1">
    <citation type="journal article" date="2015" name="Genome Announc.">
        <title>Complete Genome Sequence of Microcystis aeruginosa NIES-2549, a Bloom-Forming Cyanobacterium from Lake Kasumigaura, Japan.</title>
        <authorList>
            <person name="Yamaguchi H."/>
            <person name="Suzuki S."/>
            <person name="Tanabe Y."/>
            <person name="Osana Y."/>
            <person name="Shimura Y."/>
            <person name="Ishida K."/>
            <person name="Kawachi M."/>
        </authorList>
    </citation>
    <scope>NUCLEOTIDE SEQUENCE [LARGE SCALE GENOMIC DNA]</scope>
    <source>
        <strain evidence="1 2">NIES-2549</strain>
    </source>
</reference>
<dbReference type="RefSeq" id="WP_158524812.1">
    <property type="nucleotide sequence ID" value="NZ_CP011304.1"/>
</dbReference>
<name>A0A0F6RMZ3_MICAE</name>
<dbReference type="HOGENOM" id="CLU_3154828_0_0_3"/>
<dbReference type="Proteomes" id="UP000034103">
    <property type="component" value="Chromosome"/>
</dbReference>